<evidence type="ECO:0000313" key="2">
    <source>
        <dbReference type="Proteomes" id="UP000463868"/>
    </source>
</evidence>
<protein>
    <submittedName>
        <fullName evidence="1">Uncharacterized protein</fullName>
    </submittedName>
</protein>
<reference evidence="1 2" key="1">
    <citation type="submission" date="2018-08" db="EMBL/GenBank/DDBJ databases">
        <title>Analysis of the genomic diversity of Mexican Acinetobacter haemolyticus clinical isolates.</title>
        <authorList>
            <person name="Castro-Jaimes S."/>
            <person name="Cevallos M.A."/>
        </authorList>
    </citation>
    <scope>NUCLEOTIDE SEQUENCE [LARGE SCALE GENOMIC DNA]</scope>
    <source>
        <strain evidence="1 2">AN43</strain>
    </source>
</reference>
<dbReference type="EMBL" id="CP031976">
    <property type="protein sequence ID" value="QHI12612.1"/>
    <property type="molecule type" value="Genomic_DNA"/>
</dbReference>
<accession>A0A857IHI9</accession>
<dbReference type="Proteomes" id="UP000463868">
    <property type="component" value="Chromosome"/>
</dbReference>
<sequence>MGYFLCGFIIAWLWCSSYTHKMIALECERLGGFFLNDKTYKCHLIVDHSQDTLTPQVIVDAERRSNDEVQ</sequence>
<dbReference type="RefSeq" id="WP_005089361.1">
    <property type="nucleotide sequence ID" value="NZ_CP031972.1"/>
</dbReference>
<proteinExistence type="predicted"/>
<dbReference type="AlphaFoldDB" id="A0A857IHI9"/>
<gene>
    <name evidence="1" type="ORF">AhaeAN43_04065</name>
</gene>
<name>A0A857IHI9_ACIHA</name>
<organism evidence="1 2">
    <name type="scientific">Acinetobacter haemolyticus</name>
    <dbReference type="NCBI Taxonomy" id="29430"/>
    <lineage>
        <taxon>Bacteria</taxon>
        <taxon>Pseudomonadati</taxon>
        <taxon>Pseudomonadota</taxon>
        <taxon>Gammaproteobacteria</taxon>
        <taxon>Moraxellales</taxon>
        <taxon>Moraxellaceae</taxon>
        <taxon>Acinetobacter</taxon>
    </lineage>
</organism>
<evidence type="ECO:0000313" key="1">
    <source>
        <dbReference type="EMBL" id="QHI12612.1"/>
    </source>
</evidence>